<dbReference type="Pfam" id="PF02746">
    <property type="entry name" value="MR_MLE_N"/>
    <property type="match status" value="1"/>
</dbReference>
<dbReference type="InterPro" id="IPR034593">
    <property type="entry name" value="DgoD-like"/>
</dbReference>
<dbReference type="PROSITE" id="PS00908">
    <property type="entry name" value="MR_MLE_1"/>
    <property type="match status" value="1"/>
</dbReference>
<dbReference type="PANTHER" id="PTHR48080:SF2">
    <property type="entry name" value="D-GALACTONATE DEHYDRATASE"/>
    <property type="match status" value="1"/>
</dbReference>
<dbReference type="Gene3D" id="3.30.390.10">
    <property type="entry name" value="Enolase-like, N-terminal domain"/>
    <property type="match status" value="1"/>
</dbReference>
<sequence length="186" mass="21037">MKIRDLDIYSIETFCNNFVGLVRVRTKDGSEGWGQVSPYNADITALVVHRQIAPYSLGKDALDIERLVLEIPENEHKFPGSYLRRALAGLDTALWDLRGKLENKSVCELIGGTTRALRVYASSMKRNITPQVEAERFVRLRDELGYDAFKFRVGKECGHDEDEWPGRTEEIVPAVRKALGEDVALL</sequence>
<evidence type="ECO:0000259" key="2">
    <source>
        <dbReference type="Pfam" id="PF02746"/>
    </source>
</evidence>
<accession>A0A382PJD6</accession>
<reference evidence="3" key="1">
    <citation type="submission" date="2018-05" db="EMBL/GenBank/DDBJ databases">
        <authorList>
            <person name="Lanie J.A."/>
            <person name="Ng W.-L."/>
            <person name="Kazmierczak K.M."/>
            <person name="Andrzejewski T.M."/>
            <person name="Davidsen T.M."/>
            <person name="Wayne K.J."/>
            <person name="Tettelin H."/>
            <person name="Glass J.I."/>
            <person name="Rusch D."/>
            <person name="Podicherti R."/>
            <person name="Tsui H.-C.T."/>
            <person name="Winkler M.E."/>
        </authorList>
    </citation>
    <scope>NUCLEOTIDE SEQUENCE</scope>
</reference>
<keyword evidence="1" id="KW-0456">Lyase</keyword>
<feature type="non-terminal residue" evidence="3">
    <location>
        <position position="186"/>
    </location>
</feature>
<evidence type="ECO:0000256" key="1">
    <source>
        <dbReference type="ARBA" id="ARBA00023239"/>
    </source>
</evidence>
<dbReference type="InterPro" id="IPR018110">
    <property type="entry name" value="Mandel_Rmase/mucon_lact_enz_CS"/>
</dbReference>
<dbReference type="InterPro" id="IPR029017">
    <property type="entry name" value="Enolase-like_N"/>
</dbReference>
<dbReference type="InterPro" id="IPR013341">
    <property type="entry name" value="Mandelate_racemase_N_dom"/>
</dbReference>
<dbReference type="Gene3D" id="3.20.20.120">
    <property type="entry name" value="Enolase-like C-terminal domain"/>
    <property type="match status" value="1"/>
</dbReference>
<gene>
    <name evidence="3" type="ORF">METZ01_LOCUS326353</name>
</gene>
<proteinExistence type="predicted"/>
<dbReference type="EMBL" id="UINC01107831">
    <property type="protein sequence ID" value="SVC73499.1"/>
    <property type="molecule type" value="Genomic_DNA"/>
</dbReference>
<feature type="domain" description="Mandelate racemase/muconate lactonizing enzyme N-terminal" evidence="2">
    <location>
        <begin position="10"/>
        <end position="111"/>
    </location>
</feature>
<dbReference type="AlphaFoldDB" id="A0A382PJD6"/>
<dbReference type="GO" id="GO:0016829">
    <property type="term" value="F:lyase activity"/>
    <property type="evidence" value="ECO:0007669"/>
    <property type="project" value="UniProtKB-KW"/>
</dbReference>
<protein>
    <recommendedName>
        <fullName evidence="2">Mandelate racemase/muconate lactonizing enzyme N-terminal domain-containing protein</fullName>
    </recommendedName>
</protein>
<dbReference type="SUPFAM" id="SSF54826">
    <property type="entry name" value="Enolase N-terminal domain-like"/>
    <property type="match status" value="1"/>
</dbReference>
<organism evidence="3">
    <name type="scientific">marine metagenome</name>
    <dbReference type="NCBI Taxonomy" id="408172"/>
    <lineage>
        <taxon>unclassified sequences</taxon>
        <taxon>metagenomes</taxon>
        <taxon>ecological metagenomes</taxon>
    </lineage>
</organism>
<evidence type="ECO:0000313" key="3">
    <source>
        <dbReference type="EMBL" id="SVC73499.1"/>
    </source>
</evidence>
<name>A0A382PJD6_9ZZZZ</name>
<dbReference type="PANTHER" id="PTHR48080">
    <property type="entry name" value="D-GALACTONATE DEHYDRATASE-RELATED"/>
    <property type="match status" value="1"/>
</dbReference>
<dbReference type="InterPro" id="IPR036849">
    <property type="entry name" value="Enolase-like_C_sf"/>
</dbReference>
<dbReference type="SUPFAM" id="SSF51604">
    <property type="entry name" value="Enolase C-terminal domain-like"/>
    <property type="match status" value="1"/>
</dbReference>
<dbReference type="GO" id="GO:0009063">
    <property type="term" value="P:amino acid catabolic process"/>
    <property type="evidence" value="ECO:0007669"/>
    <property type="project" value="InterPro"/>
</dbReference>